<dbReference type="InterPro" id="IPR037185">
    <property type="entry name" value="EmrE-like"/>
</dbReference>
<dbReference type="PANTHER" id="PTHR42920:SF5">
    <property type="entry name" value="EAMA DOMAIN-CONTAINING PROTEIN"/>
    <property type="match status" value="1"/>
</dbReference>
<dbReference type="Pfam" id="PF00892">
    <property type="entry name" value="EamA"/>
    <property type="match status" value="1"/>
</dbReference>
<feature type="transmembrane region" description="Helical" evidence="6">
    <location>
        <begin position="70"/>
        <end position="91"/>
    </location>
</feature>
<keyword evidence="9" id="KW-1185">Reference proteome</keyword>
<gene>
    <name evidence="8" type="ORF">HW532_15135</name>
</gene>
<dbReference type="InterPro" id="IPR000620">
    <property type="entry name" value="EamA_dom"/>
</dbReference>
<dbReference type="KEGG" id="kmn:HW532_15135"/>
<evidence type="ECO:0000256" key="6">
    <source>
        <dbReference type="SAM" id="Phobius"/>
    </source>
</evidence>
<name>A0A7S8HCX4_9HYPH</name>
<keyword evidence="5 6" id="KW-0472">Membrane</keyword>
<dbReference type="SUPFAM" id="SSF103481">
    <property type="entry name" value="Multidrug resistance efflux transporter EmrE"/>
    <property type="match status" value="2"/>
</dbReference>
<dbReference type="GO" id="GO:0005886">
    <property type="term" value="C:plasma membrane"/>
    <property type="evidence" value="ECO:0007669"/>
    <property type="project" value="UniProtKB-SubCell"/>
</dbReference>
<keyword evidence="3 6" id="KW-0812">Transmembrane</keyword>
<feature type="transmembrane region" description="Helical" evidence="6">
    <location>
        <begin position="97"/>
        <end position="116"/>
    </location>
</feature>
<feature type="transmembrane region" description="Helical" evidence="6">
    <location>
        <begin position="123"/>
        <end position="141"/>
    </location>
</feature>
<evidence type="ECO:0000313" key="8">
    <source>
        <dbReference type="EMBL" id="QPC43904.1"/>
    </source>
</evidence>
<evidence type="ECO:0000256" key="2">
    <source>
        <dbReference type="ARBA" id="ARBA00022475"/>
    </source>
</evidence>
<dbReference type="PANTHER" id="PTHR42920">
    <property type="entry name" value="OS03G0707200 PROTEIN-RELATED"/>
    <property type="match status" value="1"/>
</dbReference>
<dbReference type="RefSeq" id="WP_213161267.1">
    <property type="nucleotide sequence ID" value="NZ_CP058214.1"/>
</dbReference>
<feature type="transmembrane region" description="Helical" evidence="6">
    <location>
        <begin position="153"/>
        <end position="171"/>
    </location>
</feature>
<evidence type="ECO:0000256" key="3">
    <source>
        <dbReference type="ARBA" id="ARBA00022692"/>
    </source>
</evidence>
<evidence type="ECO:0000256" key="4">
    <source>
        <dbReference type="ARBA" id="ARBA00022989"/>
    </source>
</evidence>
<comment type="subcellular location">
    <subcellularLocation>
        <location evidence="1">Cell membrane</location>
        <topology evidence="1">Multi-pass membrane protein</topology>
    </subcellularLocation>
</comment>
<sequence length="302" mass="30691">MLPMSPKALASASVALSGILWGLFWIPMRLLGEAGLPPGWATVLIYAVAALALGPFALRRRAELAAGGMAAVVTGVMTGGGFALYAMALLLTDVARTILLFYLTPVWGALLGRLILGERITALRMAALVSGILGLLVVFRADEQIPLPQNAGDLFALAAGVIWAYGSLRLYVTGSALSAPSSVFLFFAAGLGFCLAVALPLEGIAPVLDGSRLAGAAPLVALTVGLAVLPATVLTLWGAARLSAARVGILLMGEIAVGVTSAAILTDEPFGAREIVGTVLILTAGLLEISGRDKPAPGPSAG</sequence>
<dbReference type="InterPro" id="IPR051258">
    <property type="entry name" value="Diverse_Substrate_Transporter"/>
</dbReference>
<evidence type="ECO:0000313" key="9">
    <source>
        <dbReference type="Proteomes" id="UP000593594"/>
    </source>
</evidence>
<evidence type="ECO:0000256" key="1">
    <source>
        <dbReference type="ARBA" id="ARBA00004651"/>
    </source>
</evidence>
<evidence type="ECO:0000256" key="5">
    <source>
        <dbReference type="ARBA" id="ARBA00023136"/>
    </source>
</evidence>
<dbReference type="AlphaFoldDB" id="A0A7S8HCX4"/>
<protein>
    <submittedName>
        <fullName evidence="8">DMT family transporter</fullName>
    </submittedName>
</protein>
<reference evidence="8 9" key="1">
    <citation type="submission" date="2020-06" db="EMBL/GenBank/DDBJ databases">
        <title>Genome sequence of 2 isolates from Red Sea Mangroves.</title>
        <authorList>
            <person name="Sefrji F."/>
            <person name="Michoud G."/>
            <person name="Merlino G."/>
            <person name="Daffonchio D."/>
        </authorList>
    </citation>
    <scope>NUCLEOTIDE SEQUENCE [LARGE SCALE GENOMIC DNA]</scope>
    <source>
        <strain evidence="8 9">R1DC25</strain>
    </source>
</reference>
<keyword evidence="2" id="KW-1003">Cell membrane</keyword>
<dbReference type="EMBL" id="CP058214">
    <property type="protein sequence ID" value="QPC43904.1"/>
    <property type="molecule type" value="Genomic_DNA"/>
</dbReference>
<feature type="transmembrane region" description="Helical" evidence="6">
    <location>
        <begin position="38"/>
        <end position="58"/>
    </location>
</feature>
<evidence type="ECO:0000259" key="7">
    <source>
        <dbReference type="Pfam" id="PF00892"/>
    </source>
</evidence>
<accession>A0A7S8HCX4</accession>
<feature type="domain" description="EamA" evidence="7">
    <location>
        <begin position="14"/>
        <end position="139"/>
    </location>
</feature>
<dbReference type="Proteomes" id="UP000593594">
    <property type="component" value="Chromosome"/>
</dbReference>
<feature type="transmembrane region" description="Helical" evidence="6">
    <location>
        <begin position="213"/>
        <end position="237"/>
    </location>
</feature>
<organism evidence="8 9">
    <name type="scientific">Kaustia mangrovi</name>
    <dbReference type="NCBI Taxonomy" id="2593653"/>
    <lineage>
        <taxon>Bacteria</taxon>
        <taxon>Pseudomonadati</taxon>
        <taxon>Pseudomonadota</taxon>
        <taxon>Alphaproteobacteria</taxon>
        <taxon>Hyphomicrobiales</taxon>
        <taxon>Parvibaculaceae</taxon>
        <taxon>Kaustia</taxon>
    </lineage>
</organism>
<keyword evidence="4 6" id="KW-1133">Transmembrane helix</keyword>
<proteinExistence type="predicted"/>
<feature type="transmembrane region" description="Helical" evidence="6">
    <location>
        <begin position="7"/>
        <end position="26"/>
    </location>
</feature>
<feature type="transmembrane region" description="Helical" evidence="6">
    <location>
        <begin position="183"/>
        <end position="201"/>
    </location>
</feature>
<feature type="transmembrane region" description="Helical" evidence="6">
    <location>
        <begin position="244"/>
        <end position="264"/>
    </location>
</feature>